<evidence type="ECO:0000313" key="2">
    <source>
        <dbReference type="EMBL" id="KAJ8882262.1"/>
    </source>
</evidence>
<evidence type="ECO:0000313" key="3">
    <source>
        <dbReference type="Proteomes" id="UP001159363"/>
    </source>
</evidence>
<feature type="compositionally biased region" description="Low complexity" evidence="1">
    <location>
        <begin position="423"/>
        <end position="451"/>
    </location>
</feature>
<feature type="compositionally biased region" description="Low complexity" evidence="1">
    <location>
        <begin position="661"/>
        <end position="696"/>
    </location>
</feature>
<accession>A0ABQ9HDE4</accession>
<dbReference type="InterPro" id="IPR050149">
    <property type="entry name" value="Collagen_superfamily"/>
</dbReference>
<feature type="region of interest" description="Disordered" evidence="1">
    <location>
        <begin position="165"/>
        <end position="189"/>
    </location>
</feature>
<dbReference type="PANTHER" id="PTHR24023:SF1082">
    <property type="entry name" value="COLLAGEN TRIPLE HELIX REPEAT"/>
    <property type="match status" value="1"/>
</dbReference>
<feature type="region of interest" description="Disordered" evidence="1">
    <location>
        <begin position="233"/>
        <end position="272"/>
    </location>
</feature>
<comment type="caution">
    <text evidence="2">The sequence shown here is derived from an EMBL/GenBank/DDBJ whole genome shotgun (WGS) entry which is preliminary data.</text>
</comment>
<feature type="region of interest" description="Disordered" evidence="1">
    <location>
        <begin position="423"/>
        <end position="499"/>
    </location>
</feature>
<protein>
    <submittedName>
        <fullName evidence="2">Uncharacterized protein</fullName>
    </submittedName>
</protein>
<dbReference type="Pfam" id="PF01391">
    <property type="entry name" value="Collagen"/>
    <property type="match status" value="4"/>
</dbReference>
<keyword evidence="3" id="KW-1185">Reference proteome</keyword>
<dbReference type="EMBL" id="JARBHB010000006">
    <property type="protein sequence ID" value="KAJ8882262.1"/>
    <property type="molecule type" value="Genomic_DNA"/>
</dbReference>
<dbReference type="Proteomes" id="UP001159363">
    <property type="component" value="Chromosome 5"/>
</dbReference>
<feature type="region of interest" description="Disordered" evidence="1">
    <location>
        <begin position="825"/>
        <end position="847"/>
    </location>
</feature>
<organism evidence="2 3">
    <name type="scientific">Dryococelus australis</name>
    <dbReference type="NCBI Taxonomy" id="614101"/>
    <lineage>
        <taxon>Eukaryota</taxon>
        <taxon>Metazoa</taxon>
        <taxon>Ecdysozoa</taxon>
        <taxon>Arthropoda</taxon>
        <taxon>Hexapoda</taxon>
        <taxon>Insecta</taxon>
        <taxon>Pterygota</taxon>
        <taxon>Neoptera</taxon>
        <taxon>Polyneoptera</taxon>
        <taxon>Phasmatodea</taxon>
        <taxon>Verophasmatodea</taxon>
        <taxon>Anareolatae</taxon>
        <taxon>Phasmatidae</taxon>
        <taxon>Eurycanthinae</taxon>
        <taxon>Dryococelus</taxon>
    </lineage>
</organism>
<dbReference type="PANTHER" id="PTHR24023">
    <property type="entry name" value="COLLAGEN ALPHA"/>
    <property type="match status" value="1"/>
</dbReference>
<feature type="region of interest" description="Disordered" evidence="1">
    <location>
        <begin position="632"/>
        <end position="718"/>
    </location>
</feature>
<gene>
    <name evidence="2" type="ORF">PR048_018750</name>
</gene>
<reference evidence="2 3" key="1">
    <citation type="submission" date="2023-02" db="EMBL/GenBank/DDBJ databases">
        <title>LHISI_Scaffold_Assembly.</title>
        <authorList>
            <person name="Stuart O.P."/>
            <person name="Cleave R."/>
            <person name="Magrath M.J.L."/>
            <person name="Mikheyev A.S."/>
        </authorList>
    </citation>
    <scope>NUCLEOTIDE SEQUENCE [LARGE SCALE GENOMIC DNA]</scope>
    <source>
        <strain evidence="2">Daus_M_001</strain>
        <tissue evidence="2">Leg muscle</tissue>
    </source>
</reference>
<sequence length="966" mass="103800">MEQCRNERAGQTGDPEKTRRLLALSDLTCNIVYHTTVMFLSLEQYVLPTRQAIALYPSFAFYTEKKVGRIKTEVECNLGGASRLLSSLEQDNTIKRVNCNGHQQHPTCECPYPNTGRKLLTTGVEEEGECHHDKRILARCHVSVELVRDWWTIFACGFVGQTGDRGPLGPSGNKGSQGEPGRPGAPGLQVRHLQGHVPFHCHSYMRYIVENATEYWCGGNRVDTLLGWQGLRGSQGRTGSPGKPGLPGERGIQGADGKTGEQGPQGVQGLPGPIGQTGDKGLTASISTSSLIPSSIFILMPLLSHVSANFTFLHVEAKPYFIIDHFEWQCCRQLTWRMCSANEELCWYMCRASQGEMGNQDLQGLLDQEETLAKTVFQACKARPVLQALMAREELLDQLGHEASRREKIAACRECCVLQGLPGSPGNPGSSGKDGEPGIQGPSGIPGSSGPRGERGFPGERGPVGTPGGPGPRGEPGSQGQDGPPGPAGIKGDKGHSGPSGLVVSICSKVCKEYAEKPVFREKRVKEDTLDFQDLKDLLVSREDHNNTLGTVMQGRGKREILEKTCRPTASSGTIPTCETLVTRQGIEQSSHWWETSKPTIKSPWPLGCGNGYVRVFESAKQLCCVRAGRQGDRGVQGEMGPAGPPGEQADRGDPGPPGLPGEAGAPGSPGERGSTGPQGLLGFPGPQGPAGPSGSKGERGFNGNKGDQGNPGLQGEYAQPAPALYTALSPLHTAMRTLHCLSTRRRGTEHACLSVVPARWLNRPLSTCEQRATEYHMCLGRGDRVAWPAHFPDIAPLDYFFWGRIQRPRTPGEAGPPGLVGLTGAKGARGEPGTRGESGIMGAPGRPGEPGLAVWPTWAKGILNGTKLTHVTGASAGRSPSGDVNQQPYRIWMTLTFEIQPTPARQYGDGATLFVVSVECVCVCYRASQAVWRWRYLVCCKCRVYVVYVLQGQQGSMAMALPCLL</sequence>
<proteinExistence type="predicted"/>
<feature type="compositionally biased region" description="Low complexity" evidence="1">
    <location>
        <begin position="261"/>
        <end position="272"/>
    </location>
</feature>
<dbReference type="Gene3D" id="1.20.5.320">
    <property type="entry name" value="6-Phosphogluconate Dehydrogenase, domain 3"/>
    <property type="match status" value="1"/>
</dbReference>
<feature type="compositionally biased region" description="Gly residues" evidence="1">
    <location>
        <begin position="465"/>
        <end position="474"/>
    </location>
</feature>
<dbReference type="InterPro" id="IPR008160">
    <property type="entry name" value="Collagen"/>
</dbReference>
<evidence type="ECO:0000256" key="1">
    <source>
        <dbReference type="SAM" id="MobiDB-lite"/>
    </source>
</evidence>
<name>A0ABQ9HDE4_9NEOP</name>